<keyword evidence="2" id="KW-0805">Transcription regulation</keyword>
<sequence>MVRRAPGQRVPGQSEAPEGYADFDDFVRAEHVSLVRFVAALGASWDEAEEAVAETLFYVFPRWKTIRNPRAYCRKAAERAWVHSEVRLRKAPEAALASTWGAPREVAPPGHDYVDQDYALRHLRALDQQQRRVMALVFDGYSPEEIAEILDKKASTVRSNIRHARKHLKEAIAKEQAAEAGNQVAPMSSTLHGGK</sequence>
<dbReference type="Pfam" id="PF08281">
    <property type="entry name" value="Sigma70_r4_2"/>
    <property type="match status" value="1"/>
</dbReference>
<evidence type="ECO:0000313" key="8">
    <source>
        <dbReference type="Proteomes" id="UP000198280"/>
    </source>
</evidence>
<dbReference type="PANTHER" id="PTHR43133:SF8">
    <property type="entry name" value="RNA POLYMERASE SIGMA FACTOR HI_1459-RELATED"/>
    <property type="match status" value="1"/>
</dbReference>
<dbReference type="SUPFAM" id="SSF88659">
    <property type="entry name" value="Sigma3 and sigma4 domains of RNA polymerase sigma factors"/>
    <property type="match status" value="1"/>
</dbReference>
<comment type="similarity">
    <text evidence="1">Belongs to the sigma-70 factor family. ECF subfamily.</text>
</comment>
<dbReference type="GO" id="GO:0003677">
    <property type="term" value="F:DNA binding"/>
    <property type="evidence" value="ECO:0007669"/>
    <property type="project" value="UniProtKB-KW"/>
</dbReference>
<evidence type="ECO:0000256" key="5">
    <source>
        <dbReference type="ARBA" id="ARBA00023163"/>
    </source>
</evidence>
<feature type="domain" description="HTH luxR-type" evidence="6">
    <location>
        <begin position="123"/>
        <end position="181"/>
    </location>
</feature>
<evidence type="ECO:0000256" key="1">
    <source>
        <dbReference type="ARBA" id="ARBA00010641"/>
    </source>
</evidence>
<protein>
    <submittedName>
        <fullName evidence="7">RNA polymerase sigma-70 factor, ECF subfamily</fullName>
    </submittedName>
</protein>
<evidence type="ECO:0000259" key="6">
    <source>
        <dbReference type="SMART" id="SM00421"/>
    </source>
</evidence>
<reference evidence="7 8" key="1">
    <citation type="submission" date="2017-06" db="EMBL/GenBank/DDBJ databases">
        <authorList>
            <person name="Kim H.J."/>
            <person name="Triplett B.A."/>
        </authorList>
    </citation>
    <scope>NUCLEOTIDE SEQUENCE [LARGE SCALE GENOMIC DNA]</scope>
    <source>
        <strain evidence="7 8">CGMCC 4.1858</strain>
    </source>
</reference>
<dbReference type="OrthoDB" id="3608473at2"/>
<dbReference type="InterPro" id="IPR013249">
    <property type="entry name" value="RNA_pol_sigma70_r4_t2"/>
</dbReference>
<dbReference type="AlphaFoldDB" id="A0A239NUM6"/>
<evidence type="ECO:0000313" key="7">
    <source>
        <dbReference type="EMBL" id="SNT58402.1"/>
    </source>
</evidence>
<organism evidence="7 8">
    <name type="scientific">Actinacidiphila glaucinigra</name>
    <dbReference type="NCBI Taxonomy" id="235986"/>
    <lineage>
        <taxon>Bacteria</taxon>
        <taxon>Bacillati</taxon>
        <taxon>Actinomycetota</taxon>
        <taxon>Actinomycetes</taxon>
        <taxon>Kitasatosporales</taxon>
        <taxon>Streptomycetaceae</taxon>
        <taxon>Actinacidiphila</taxon>
    </lineage>
</organism>
<dbReference type="SUPFAM" id="SSF88946">
    <property type="entry name" value="Sigma2 domain of RNA polymerase sigma factors"/>
    <property type="match status" value="1"/>
</dbReference>
<dbReference type="GO" id="GO:0016987">
    <property type="term" value="F:sigma factor activity"/>
    <property type="evidence" value="ECO:0007669"/>
    <property type="project" value="UniProtKB-KW"/>
</dbReference>
<accession>A0A239NUM6</accession>
<dbReference type="GO" id="GO:0006352">
    <property type="term" value="P:DNA-templated transcription initiation"/>
    <property type="evidence" value="ECO:0007669"/>
    <property type="project" value="InterPro"/>
</dbReference>
<gene>
    <name evidence="7" type="ORF">SAMN05216252_1497</name>
</gene>
<name>A0A239NUM6_9ACTN</name>
<keyword evidence="4" id="KW-0238">DNA-binding</keyword>
<dbReference type="InterPro" id="IPR039425">
    <property type="entry name" value="RNA_pol_sigma-70-like"/>
</dbReference>
<keyword evidence="5" id="KW-0804">Transcription</keyword>
<keyword evidence="3" id="KW-0731">Sigma factor</keyword>
<evidence type="ECO:0000256" key="4">
    <source>
        <dbReference type="ARBA" id="ARBA00023125"/>
    </source>
</evidence>
<dbReference type="EMBL" id="FZOF01000049">
    <property type="protein sequence ID" value="SNT58402.1"/>
    <property type="molecule type" value="Genomic_DNA"/>
</dbReference>
<evidence type="ECO:0000256" key="3">
    <source>
        <dbReference type="ARBA" id="ARBA00023082"/>
    </source>
</evidence>
<dbReference type="Proteomes" id="UP000198280">
    <property type="component" value="Unassembled WGS sequence"/>
</dbReference>
<dbReference type="InterPro" id="IPR000792">
    <property type="entry name" value="Tscrpt_reg_LuxR_C"/>
</dbReference>
<dbReference type="PANTHER" id="PTHR43133">
    <property type="entry name" value="RNA POLYMERASE ECF-TYPE SIGMA FACTO"/>
    <property type="match status" value="1"/>
</dbReference>
<dbReference type="InterPro" id="IPR013324">
    <property type="entry name" value="RNA_pol_sigma_r3/r4-like"/>
</dbReference>
<evidence type="ECO:0000256" key="2">
    <source>
        <dbReference type="ARBA" id="ARBA00023015"/>
    </source>
</evidence>
<dbReference type="InterPro" id="IPR013325">
    <property type="entry name" value="RNA_pol_sigma_r2"/>
</dbReference>
<dbReference type="InterPro" id="IPR036388">
    <property type="entry name" value="WH-like_DNA-bd_sf"/>
</dbReference>
<dbReference type="Gene3D" id="1.10.10.10">
    <property type="entry name" value="Winged helix-like DNA-binding domain superfamily/Winged helix DNA-binding domain"/>
    <property type="match status" value="1"/>
</dbReference>
<keyword evidence="8" id="KW-1185">Reference proteome</keyword>
<proteinExistence type="inferred from homology"/>
<dbReference type="SMART" id="SM00421">
    <property type="entry name" value="HTH_LUXR"/>
    <property type="match status" value="1"/>
</dbReference>